<evidence type="ECO:0000256" key="4">
    <source>
        <dbReference type="ARBA" id="ARBA00022989"/>
    </source>
</evidence>
<dbReference type="InterPro" id="IPR036259">
    <property type="entry name" value="MFS_trans_sf"/>
</dbReference>
<dbReference type="GO" id="GO:0022857">
    <property type="term" value="F:transmembrane transporter activity"/>
    <property type="evidence" value="ECO:0007669"/>
    <property type="project" value="InterPro"/>
</dbReference>
<comment type="subcellular location">
    <subcellularLocation>
        <location evidence="1">Cell membrane</location>
        <topology evidence="1">Multi-pass membrane protein</topology>
    </subcellularLocation>
</comment>
<feature type="transmembrane region" description="Helical" evidence="6">
    <location>
        <begin position="249"/>
        <end position="269"/>
    </location>
</feature>
<feature type="transmembrane region" description="Helical" evidence="6">
    <location>
        <begin position="281"/>
        <end position="302"/>
    </location>
</feature>
<accession>A0A3L9DW83</accession>
<dbReference type="Proteomes" id="UP000279194">
    <property type="component" value="Unassembled WGS sequence"/>
</dbReference>
<dbReference type="Pfam" id="PF07690">
    <property type="entry name" value="MFS_1"/>
    <property type="match status" value="1"/>
</dbReference>
<feature type="transmembrane region" description="Helical" evidence="6">
    <location>
        <begin position="373"/>
        <end position="396"/>
    </location>
</feature>
<feature type="transmembrane region" description="Helical" evidence="6">
    <location>
        <begin position="308"/>
        <end position="332"/>
    </location>
</feature>
<feature type="domain" description="Major facilitator superfamily (MFS) profile" evidence="7">
    <location>
        <begin position="9"/>
        <end position="399"/>
    </location>
</feature>
<sequence>MRRYHKAWTVLAVLCGLAAAAIGVSINTSGVFYTVVSEDLGMLRGAFAFHMTIFSLVTAISALFVPRLLNRYPFKRFLMIAVLVGVVGTGLMAVSSQLWQFYLLGAIRGFSTGMFSIVTITLIINQWFKEKNGLATSIALGFSGLVGAVFSPIFSWVIAHIGWRGAYGLEALLIGLLCLPAILYPFTMMPEDEGSKAYGKQSVKNHQVVTAQDKKVATVFQLGALLIFASLIGFMSSMTQHLPGYATSVGLSVTLGASLLSMGMLGNIISKLVIGVLSDRFGSLKATTVLLALALLGNLLLMQTQVTVFLLLAAFLFGSCYGLGSVSLALVTRDIFGDDAYGKRFPIISFAGNLGAALAFSIIGYIYDFTGSYFPTLIMLVAFLLISTISLFSAFYRRKMVREK</sequence>
<proteinExistence type="predicted"/>
<evidence type="ECO:0000256" key="3">
    <source>
        <dbReference type="ARBA" id="ARBA00022692"/>
    </source>
</evidence>
<dbReference type="OrthoDB" id="182417at2"/>
<keyword evidence="3 6" id="KW-0812">Transmembrane</keyword>
<dbReference type="PANTHER" id="PTHR11360">
    <property type="entry name" value="MONOCARBOXYLATE TRANSPORTER"/>
    <property type="match status" value="1"/>
</dbReference>
<dbReference type="InterPro" id="IPR011701">
    <property type="entry name" value="MFS"/>
</dbReference>
<evidence type="ECO:0000313" key="8">
    <source>
        <dbReference type="EMBL" id="RLY03999.1"/>
    </source>
</evidence>
<dbReference type="Gene3D" id="1.20.1250.20">
    <property type="entry name" value="MFS general substrate transporter like domains"/>
    <property type="match status" value="2"/>
</dbReference>
<evidence type="ECO:0000256" key="6">
    <source>
        <dbReference type="SAM" id="Phobius"/>
    </source>
</evidence>
<feature type="transmembrane region" description="Helical" evidence="6">
    <location>
        <begin position="344"/>
        <end position="367"/>
    </location>
</feature>
<keyword evidence="9" id="KW-1185">Reference proteome</keyword>
<feature type="transmembrane region" description="Helical" evidence="6">
    <location>
        <begin position="77"/>
        <end position="95"/>
    </location>
</feature>
<evidence type="ECO:0000256" key="2">
    <source>
        <dbReference type="ARBA" id="ARBA00022448"/>
    </source>
</evidence>
<keyword evidence="4 6" id="KW-1133">Transmembrane helix</keyword>
<dbReference type="PROSITE" id="PS50850">
    <property type="entry name" value="MFS"/>
    <property type="match status" value="1"/>
</dbReference>
<dbReference type="InterPro" id="IPR050327">
    <property type="entry name" value="Proton-linked_MCT"/>
</dbReference>
<feature type="transmembrane region" description="Helical" evidence="6">
    <location>
        <begin position="216"/>
        <end position="237"/>
    </location>
</feature>
<dbReference type="AlphaFoldDB" id="A0A3L9DW83"/>
<keyword evidence="5 6" id="KW-0472">Membrane</keyword>
<dbReference type="GO" id="GO:0005886">
    <property type="term" value="C:plasma membrane"/>
    <property type="evidence" value="ECO:0007669"/>
    <property type="project" value="UniProtKB-SubCell"/>
</dbReference>
<reference evidence="8 9" key="1">
    <citation type="submission" date="2018-10" db="EMBL/GenBank/DDBJ databases">
        <title>Streptococcus hillyeri sp. nov., isolated from equine tracheal sample.</title>
        <authorList>
            <person name="Macfadyen A.C."/>
            <person name="Waller A."/>
            <person name="Paterson G.K."/>
        </authorList>
    </citation>
    <scope>NUCLEOTIDE SEQUENCE [LARGE SCALE GENOMIC DNA]</scope>
    <source>
        <strain evidence="8 9">28462</strain>
    </source>
</reference>
<dbReference type="EMBL" id="RCVM01000005">
    <property type="protein sequence ID" value="RLY03999.1"/>
    <property type="molecule type" value="Genomic_DNA"/>
</dbReference>
<dbReference type="PANTHER" id="PTHR11360:SF290">
    <property type="entry name" value="MONOCARBOXYLATE MFS PERMEASE"/>
    <property type="match status" value="1"/>
</dbReference>
<evidence type="ECO:0000313" key="9">
    <source>
        <dbReference type="Proteomes" id="UP000279194"/>
    </source>
</evidence>
<dbReference type="SUPFAM" id="SSF103473">
    <property type="entry name" value="MFS general substrate transporter"/>
    <property type="match status" value="1"/>
</dbReference>
<feature type="transmembrane region" description="Helical" evidence="6">
    <location>
        <begin position="101"/>
        <end position="124"/>
    </location>
</feature>
<gene>
    <name evidence="8" type="ORF">EAF07_04155</name>
</gene>
<feature type="transmembrane region" description="Helical" evidence="6">
    <location>
        <begin position="136"/>
        <end position="159"/>
    </location>
</feature>
<keyword evidence="2" id="KW-0813">Transport</keyword>
<feature type="transmembrane region" description="Helical" evidence="6">
    <location>
        <begin position="47"/>
        <end position="65"/>
    </location>
</feature>
<name>A0A3L9DW83_9STRE</name>
<evidence type="ECO:0000256" key="1">
    <source>
        <dbReference type="ARBA" id="ARBA00004651"/>
    </source>
</evidence>
<evidence type="ECO:0000256" key="5">
    <source>
        <dbReference type="ARBA" id="ARBA00023136"/>
    </source>
</evidence>
<organism evidence="8 9">
    <name type="scientific">Streptococcus hillyeri</name>
    <dbReference type="NCBI Taxonomy" id="2282420"/>
    <lineage>
        <taxon>Bacteria</taxon>
        <taxon>Bacillati</taxon>
        <taxon>Bacillota</taxon>
        <taxon>Bacilli</taxon>
        <taxon>Lactobacillales</taxon>
        <taxon>Streptococcaceae</taxon>
        <taxon>Streptococcus</taxon>
    </lineage>
</organism>
<comment type="caution">
    <text evidence="8">The sequence shown here is derived from an EMBL/GenBank/DDBJ whole genome shotgun (WGS) entry which is preliminary data.</text>
</comment>
<feature type="transmembrane region" description="Helical" evidence="6">
    <location>
        <begin position="165"/>
        <end position="186"/>
    </location>
</feature>
<protein>
    <submittedName>
        <fullName evidence="8">MFS transporter</fullName>
    </submittedName>
</protein>
<evidence type="ECO:0000259" key="7">
    <source>
        <dbReference type="PROSITE" id="PS50850"/>
    </source>
</evidence>
<dbReference type="InterPro" id="IPR020846">
    <property type="entry name" value="MFS_dom"/>
</dbReference>